<sequence>MGNLPNSRSSIRLLLTLQLLLLLLLHSPSTSSAITAGIQSHKPSPRTADPLCDPFTGFWVRDDAYPVYPHSSCPVIDPEFNCQLYGRPDSDYLRYRWKPAACELPPFDALYFLERMTGKTIMFVGDSLGRNQWESLICMLHVAAPLSATVMSRGDPLSTYKFLEQDVSVSFYRAPYLVDIAVEGGKKILRLDDISENGEAWTEADVLCFDSGHWWTHRGGLQGWDYMEYDGAYYQDMDRVEAFLKGMSTWAKWMDLRVDDTRTRVFFQSLSPTHYNALEWSGPVSKNCYGETEPVSGWNYTAVSLTKGGMMQVLRSVLGSMRVPAYLLDITRLSELRKDAHPSIYSGDLSPQQRANPDRSADCSHWCLPGLPDTWNQLFYTVLFYF</sequence>
<dbReference type="PANTHER" id="PTHR32285:SF14">
    <property type="entry name" value="PROTEIN PMR5"/>
    <property type="match status" value="1"/>
</dbReference>
<feature type="chain" id="PRO_5033643112" description="Trichome birefringence-like N-terminal domain-containing protein" evidence="8">
    <location>
        <begin position="33"/>
        <end position="386"/>
    </location>
</feature>
<evidence type="ECO:0000256" key="4">
    <source>
        <dbReference type="ARBA" id="ARBA00022968"/>
    </source>
</evidence>
<evidence type="ECO:0000313" key="11">
    <source>
        <dbReference type="EMBL" id="KAG0496358.1"/>
    </source>
</evidence>
<keyword evidence="3" id="KW-0812">Transmembrane</keyword>
<comment type="similarity">
    <text evidence="2">Belongs to the PC-esterase family. TBL subfamily.</text>
</comment>
<dbReference type="OrthoDB" id="1839666at2759"/>
<evidence type="ECO:0000313" key="14">
    <source>
        <dbReference type="Proteomes" id="UP000639772"/>
    </source>
</evidence>
<gene>
    <name evidence="12" type="ORF">HPP92_000893</name>
    <name evidence="11" type="ORF">HPP92_001049</name>
</gene>
<dbReference type="PANTHER" id="PTHR32285">
    <property type="entry name" value="PROTEIN TRICHOME BIREFRINGENCE-LIKE 9-RELATED"/>
    <property type="match status" value="1"/>
</dbReference>
<keyword evidence="4" id="KW-0735">Signal-anchor</keyword>
<evidence type="ECO:0000313" key="13">
    <source>
        <dbReference type="Proteomes" id="UP000636800"/>
    </source>
</evidence>
<evidence type="ECO:0000256" key="1">
    <source>
        <dbReference type="ARBA" id="ARBA00004323"/>
    </source>
</evidence>
<comment type="caution">
    <text evidence="11">The sequence shown here is derived from an EMBL/GenBank/DDBJ whole genome shotgun (WGS) entry which is preliminary data.</text>
</comment>
<keyword evidence="5" id="KW-1133">Transmembrane helix</keyword>
<evidence type="ECO:0000259" key="9">
    <source>
        <dbReference type="Pfam" id="PF13839"/>
    </source>
</evidence>
<dbReference type="Proteomes" id="UP000636800">
    <property type="component" value="Chromosome 1"/>
</dbReference>
<protein>
    <recommendedName>
        <fullName evidence="15">Trichome birefringence-like N-terminal domain-containing protein</fullName>
    </recommendedName>
</protein>
<dbReference type="Pfam" id="PF13839">
    <property type="entry name" value="PC-Esterase"/>
    <property type="match status" value="1"/>
</dbReference>
<dbReference type="Proteomes" id="UP000639772">
    <property type="component" value="Chromosome 1"/>
</dbReference>
<evidence type="ECO:0000256" key="5">
    <source>
        <dbReference type="ARBA" id="ARBA00022989"/>
    </source>
</evidence>
<dbReference type="InterPro" id="IPR029962">
    <property type="entry name" value="TBL"/>
</dbReference>
<evidence type="ECO:0000256" key="6">
    <source>
        <dbReference type="ARBA" id="ARBA00023034"/>
    </source>
</evidence>
<dbReference type="GO" id="GO:1990538">
    <property type="term" value="F:xylan O-acetyltransferase activity"/>
    <property type="evidence" value="ECO:0007669"/>
    <property type="project" value="UniProtKB-ARBA"/>
</dbReference>
<feature type="domain" description="Trichome birefringence-like N-terminal" evidence="10">
    <location>
        <begin position="52"/>
        <end position="103"/>
    </location>
</feature>
<evidence type="ECO:0008006" key="15">
    <source>
        <dbReference type="Google" id="ProtNLM"/>
    </source>
</evidence>
<feature type="domain" description="Trichome birefringence-like C-terminal" evidence="9">
    <location>
        <begin position="104"/>
        <end position="381"/>
    </location>
</feature>
<dbReference type="EMBL" id="JADCNM010000001">
    <property type="protein sequence ID" value="KAG0500821.1"/>
    <property type="molecule type" value="Genomic_DNA"/>
</dbReference>
<keyword evidence="7" id="KW-0472">Membrane</keyword>
<evidence type="ECO:0000256" key="7">
    <source>
        <dbReference type="ARBA" id="ARBA00023136"/>
    </source>
</evidence>
<keyword evidence="6" id="KW-0333">Golgi apparatus</keyword>
<evidence type="ECO:0000256" key="3">
    <source>
        <dbReference type="ARBA" id="ARBA00022692"/>
    </source>
</evidence>
<feature type="signal peptide" evidence="8">
    <location>
        <begin position="1"/>
        <end position="32"/>
    </location>
</feature>
<evidence type="ECO:0000256" key="8">
    <source>
        <dbReference type="SAM" id="SignalP"/>
    </source>
</evidence>
<dbReference type="InterPro" id="IPR025846">
    <property type="entry name" value="TBL_N"/>
</dbReference>
<keyword evidence="8" id="KW-0732">Signal</keyword>
<dbReference type="AlphaFoldDB" id="A0A835VGK6"/>
<dbReference type="Pfam" id="PF14416">
    <property type="entry name" value="PMR5N"/>
    <property type="match status" value="1"/>
</dbReference>
<keyword evidence="13" id="KW-1185">Reference proteome</keyword>
<dbReference type="InterPro" id="IPR026057">
    <property type="entry name" value="TBL_C"/>
</dbReference>
<comment type="subcellular location">
    <subcellularLocation>
        <location evidence="1">Golgi apparatus membrane</location>
        <topology evidence="1">Single-pass type II membrane protein</topology>
    </subcellularLocation>
</comment>
<reference evidence="13 14" key="1">
    <citation type="journal article" date="2020" name="Nat. Food">
        <title>A phased Vanilla planifolia genome enables genetic improvement of flavour and production.</title>
        <authorList>
            <person name="Hasing T."/>
            <person name="Tang H."/>
            <person name="Brym M."/>
            <person name="Khazi F."/>
            <person name="Huang T."/>
            <person name="Chambers A.H."/>
        </authorList>
    </citation>
    <scope>NUCLEOTIDE SEQUENCE [LARGE SCALE GENOMIC DNA]</scope>
    <source>
        <tissue evidence="11">Leaf</tissue>
    </source>
</reference>
<proteinExistence type="inferred from homology"/>
<accession>A0A835VGK6</accession>
<evidence type="ECO:0000256" key="2">
    <source>
        <dbReference type="ARBA" id="ARBA00007727"/>
    </source>
</evidence>
<evidence type="ECO:0000313" key="12">
    <source>
        <dbReference type="EMBL" id="KAG0500821.1"/>
    </source>
</evidence>
<name>A0A835VGK6_VANPL</name>
<organism evidence="11 13">
    <name type="scientific">Vanilla planifolia</name>
    <name type="common">Vanilla</name>
    <dbReference type="NCBI Taxonomy" id="51239"/>
    <lineage>
        <taxon>Eukaryota</taxon>
        <taxon>Viridiplantae</taxon>
        <taxon>Streptophyta</taxon>
        <taxon>Embryophyta</taxon>
        <taxon>Tracheophyta</taxon>
        <taxon>Spermatophyta</taxon>
        <taxon>Magnoliopsida</taxon>
        <taxon>Liliopsida</taxon>
        <taxon>Asparagales</taxon>
        <taxon>Orchidaceae</taxon>
        <taxon>Vanilloideae</taxon>
        <taxon>Vanilleae</taxon>
        <taxon>Vanilla</taxon>
    </lineage>
</organism>
<dbReference type="EMBL" id="JADCNL010000001">
    <property type="protein sequence ID" value="KAG0496358.1"/>
    <property type="molecule type" value="Genomic_DNA"/>
</dbReference>
<dbReference type="GO" id="GO:0000139">
    <property type="term" value="C:Golgi membrane"/>
    <property type="evidence" value="ECO:0007669"/>
    <property type="project" value="UniProtKB-SubCell"/>
</dbReference>
<evidence type="ECO:0000259" key="10">
    <source>
        <dbReference type="Pfam" id="PF14416"/>
    </source>
</evidence>